<reference evidence="2 3" key="1">
    <citation type="submission" date="2024-01" db="EMBL/GenBank/DDBJ databases">
        <title>The genomes of 5 underutilized Papilionoideae crops provide insights into root nodulation and disease resistance.</title>
        <authorList>
            <person name="Yuan L."/>
        </authorList>
    </citation>
    <scope>NUCLEOTIDE SEQUENCE [LARGE SCALE GENOMIC DNA]</scope>
    <source>
        <strain evidence="2">LY-2023</strain>
        <tissue evidence="2">Leaf</tissue>
    </source>
</reference>
<comment type="caution">
    <text evidence="2">The sequence shown here is derived from an EMBL/GenBank/DDBJ whole genome shotgun (WGS) entry which is preliminary data.</text>
</comment>
<proteinExistence type="predicted"/>
<gene>
    <name evidence="2" type="ORF">RJT34_25366</name>
</gene>
<evidence type="ECO:0000313" key="3">
    <source>
        <dbReference type="Proteomes" id="UP001359559"/>
    </source>
</evidence>
<feature type="compositionally biased region" description="Basic residues" evidence="1">
    <location>
        <begin position="1"/>
        <end position="10"/>
    </location>
</feature>
<evidence type="ECO:0000313" key="2">
    <source>
        <dbReference type="EMBL" id="KAK7280304.1"/>
    </source>
</evidence>
<dbReference type="AlphaFoldDB" id="A0AAN9FPR6"/>
<dbReference type="EMBL" id="JAYKXN010000006">
    <property type="protein sequence ID" value="KAK7280304.1"/>
    <property type="molecule type" value="Genomic_DNA"/>
</dbReference>
<sequence>MRIASKHLGKSRLPSSTVVEVGSPTNRSDVTLLQQHDGIQSAILHCKRSFNLRHGSEKIGEGKVKWGYRLFWS</sequence>
<accession>A0AAN9FPR6</accession>
<dbReference type="InterPro" id="IPR039619">
    <property type="entry name" value="MAKR2/5"/>
</dbReference>
<evidence type="ECO:0000256" key="1">
    <source>
        <dbReference type="SAM" id="MobiDB-lite"/>
    </source>
</evidence>
<feature type="region of interest" description="Disordered" evidence="1">
    <location>
        <begin position="1"/>
        <end position="23"/>
    </location>
</feature>
<dbReference type="Proteomes" id="UP001359559">
    <property type="component" value="Unassembled WGS sequence"/>
</dbReference>
<dbReference type="PANTHER" id="PTHR33929">
    <property type="entry name" value="MEMBRANE-ASSOCIATED KINASE REGULATOR 2-RELATED"/>
    <property type="match status" value="1"/>
</dbReference>
<dbReference type="PANTHER" id="PTHR33929:SF4">
    <property type="entry name" value="MEMBRANE-ASSOCIATED KINASE REGULATOR 5"/>
    <property type="match status" value="1"/>
</dbReference>
<name>A0AAN9FPR6_CLITE</name>
<dbReference type="GO" id="GO:0005886">
    <property type="term" value="C:plasma membrane"/>
    <property type="evidence" value="ECO:0007669"/>
    <property type="project" value="InterPro"/>
</dbReference>
<feature type="compositionally biased region" description="Polar residues" evidence="1">
    <location>
        <begin position="13"/>
        <end position="23"/>
    </location>
</feature>
<protein>
    <submittedName>
        <fullName evidence="2">Uncharacterized protein</fullName>
    </submittedName>
</protein>
<organism evidence="2 3">
    <name type="scientific">Clitoria ternatea</name>
    <name type="common">Butterfly pea</name>
    <dbReference type="NCBI Taxonomy" id="43366"/>
    <lineage>
        <taxon>Eukaryota</taxon>
        <taxon>Viridiplantae</taxon>
        <taxon>Streptophyta</taxon>
        <taxon>Embryophyta</taxon>
        <taxon>Tracheophyta</taxon>
        <taxon>Spermatophyta</taxon>
        <taxon>Magnoliopsida</taxon>
        <taxon>eudicotyledons</taxon>
        <taxon>Gunneridae</taxon>
        <taxon>Pentapetalae</taxon>
        <taxon>rosids</taxon>
        <taxon>fabids</taxon>
        <taxon>Fabales</taxon>
        <taxon>Fabaceae</taxon>
        <taxon>Papilionoideae</taxon>
        <taxon>50 kb inversion clade</taxon>
        <taxon>NPAAA clade</taxon>
        <taxon>indigoferoid/millettioid clade</taxon>
        <taxon>Phaseoleae</taxon>
        <taxon>Clitoria</taxon>
    </lineage>
</organism>
<keyword evidence="3" id="KW-1185">Reference proteome</keyword>